<reference evidence="2" key="1">
    <citation type="journal article" date="2023" name="Mol. Phylogenet. Evol.">
        <title>Genome-scale phylogeny and comparative genomics of the fungal order Sordariales.</title>
        <authorList>
            <person name="Hensen N."/>
            <person name="Bonometti L."/>
            <person name="Westerberg I."/>
            <person name="Brannstrom I.O."/>
            <person name="Guillou S."/>
            <person name="Cros-Aarteil S."/>
            <person name="Calhoun S."/>
            <person name="Haridas S."/>
            <person name="Kuo A."/>
            <person name="Mondo S."/>
            <person name="Pangilinan J."/>
            <person name="Riley R."/>
            <person name="LaButti K."/>
            <person name="Andreopoulos B."/>
            <person name="Lipzen A."/>
            <person name="Chen C."/>
            <person name="Yan M."/>
            <person name="Daum C."/>
            <person name="Ng V."/>
            <person name="Clum A."/>
            <person name="Steindorff A."/>
            <person name="Ohm R.A."/>
            <person name="Martin F."/>
            <person name="Silar P."/>
            <person name="Natvig D.O."/>
            <person name="Lalanne C."/>
            <person name="Gautier V."/>
            <person name="Ament-Velasquez S.L."/>
            <person name="Kruys A."/>
            <person name="Hutchinson M.I."/>
            <person name="Powell A.J."/>
            <person name="Barry K."/>
            <person name="Miller A.N."/>
            <person name="Grigoriev I.V."/>
            <person name="Debuchy R."/>
            <person name="Gladieux P."/>
            <person name="Hiltunen Thoren M."/>
            <person name="Johannesson H."/>
        </authorList>
    </citation>
    <scope>NUCLEOTIDE SEQUENCE [LARGE SCALE GENOMIC DNA]</scope>
    <source>
        <strain evidence="2">CBS 340.73</strain>
    </source>
</reference>
<gene>
    <name evidence="1" type="ORF">QBC46DRAFT_378667</name>
</gene>
<name>A0AAN6S778_9PEZI</name>
<organism evidence="1 2">
    <name type="scientific">Diplogelasinospora grovesii</name>
    <dbReference type="NCBI Taxonomy" id="303347"/>
    <lineage>
        <taxon>Eukaryota</taxon>
        <taxon>Fungi</taxon>
        <taxon>Dikarya</taxon>
        <taxon>Ascomycota</taxon>
        <taxon>Pezizomycotina</taxon>
        <taxon>Sordariomycetes</taxon>
        <taxon>Sordariomycetidae</taxon>
        <taxon>Sordariales</taxon>
        <taxon>Diplogelasinosporaceae</taxon>
        <taxon>Diplogelasinospora</taxon>
    </lineage>
</organism>
<dbReference type="EMBL" id="MU853769">
    <property type="protein sequence ID" value="KAK3942995.1"/>
    <property type="molecule type" value="Genomic_DNA"/>
</dbReference>
<keyword evidence="2" id="KW-1185">Reference proteome</keyword>
<evidence type="ECO:0000313" key="2">
    <source>
        <dbReference type="Proteomes" id="UP001303473"/>
    </source>
</evidence>
<proteinExistence type="predicted"/>
<dbReference type="PANTHER" id="PTHR34724">
    <property type="entry name" value="OS12G0596101 PROTEIN"/>
    <property type="match status" value="1"/>
</dbReference>
<dbReference type="PANTHER" id="PTHR34724:SF2">
    <property type="entry name" value="OS12G0596101 PROTEIN"/>
    <property type="match status" value="1"/>
</dbReference>
<comment type="caution">
    <text evidence="1">The sequence shown here is derived from an EMBL/GenBank/DDBJ whole genome shotgun (WGS) entry which is preliminary data.</text>
</comment>
<accession>A0AAN6S778</accession>
<protein>
    <submittedName>
        <fullName evidence="1">Uncharacterized protein</fullName>
    </submittedName>
</protein>
<sequence>MCFGATCPTCSKQAWRGCGNHVASVFASVPEDKWCTCEPRTEINGKSYPPQVKSAMPSHMPSIPVPSWMKGWMGGSGGSQAGAGQ</sequence>
<dbReference type="Proteomes" id="UP001303473">
    <property type="component" value="Unassembled WGS sequence"/>
</dbReference>
<evidence type="ECO:0000313" key="1">
    <source>
        <dbReference type="EMBL" id="KAK3942995.1"/>
    </source>
</evidence>
<dbReference type="AlphaFoldDB" id="A0AAN6S778"/>